<dbReference type="PROSITE" id="PS50042">
    <property type="entry name" value="CNMP_BINDING_3"/>
    <property type="match status" value="1"/>
</dbReference>
<feature type="non-terminal residue" evidence="3">
    <location>
        <position position="1"/>
    </location>
</feature>
<name>A0A4P9Z7G1_9ASCO</name>
<sequence length="199" mass="21267">LAFSRDADETKDSALRAAIADNLLQILGLDDDTDAYTLVEDTLSLSSSSLGLSSLMNDNASTAEFGSAFESFSELLLGEMVQQHCVVLPGAGRRVYATLLRASFDRKMGGTPLPQMGPRKGGDAKTCFDAFKNALVQVVEVRHFAEGRRLLEQDSFKTGLFYVIHGALQVTTAVRDDSAGTGRRPENKLHTVGPGGVAG</sequence>
<dbReference type="Proteomes" id="UP000268321">
    <property type="component" value="Unassembled WGS sequence"/>
</dbReference>
<dbReference type="InterPro" id="IPR014710">
    <property type="entry name" value="RmlC-like_jellyroll"/>
</dbReference>
<accession>A0A4P9Z7G1</accession>
<dbReference type="Gene3D" id="2.60.120.10">
    <property type="entry name" value="Jelly Rolls"/>
    <property type="match status" value="1"/>
</dbReference>
<feature type="region of interest" description="Disordered" evidence="1">
    <location>
        <begin position="175"/>
        <end position="199"/>
    </location>
</feature>
<dbReference type="SUPFAM" id="SSF51206">
    <property type="entry name" value="cAMP-binding domain-like"/>
    <property type="match status" value="1"/>
</dbReference>
<evidence type="ECO:0000256" key="1">
    <source>
        <dbReference type="SAM" id="MobiDB-lite"/>
    </source>
</evidence>
<gene>
    <name evidence="3" type="ORF">METBISCDRAFT_24939</name>
</gene>
<dbReference type="InterPro" id="IPR018490">
    <property type="entry name" value="cNMP-bd_dom_sf"/>
</dbReference>
<proteinExistence type="predicted"/>
<organism evidence="3 4">
    <name type="scientific">Metschnikowia bicuspidata</name>
    <dbReference type="NCBI Taxonomy" id="27322"/>
    <lineage>
        <taxon>Eukaryota</taxon>
        <taxon>Fungi</taxon>
        <taxon>Dikarya</taxon>
        <taxon>Ascomycota</taxon>
        <taxon>Saccharomycotina</taxon>
        <taxon>Pichiomycetes</taxon>
        <taxon>Metschnikowiaceae</taxon>
        <taxon>Metschnikowia</taxon>
    </lineage>
</organism>
<evidence type="ECO:0000259" key="2">
    <source>
        <dbReference type="PROSITE" id="PS50042"/>
    </source>
</evidence>
<reference evidence="4" key="1">
    <citation type="journal article" date="2018" name="Nat. Microbiol.">
        <title>Leveraging single-cell genomics to expand the fungal tree of life.</title>
        <authorList>
            <person name="Ahrendt S.R."/>
            <person name="Quandt C.A."/>
            <person name="Ciobanu D."/>
            <person name="Clum A."/>
            <person name="Salamov A."/>
            <person name="Andreopoulos B."/>
            <person name="Cheng J.F."/>
            <person name="Woyke T."/>
            <person name="Pelin A."/>
            <person name="Henrissat B."/>
            <person name="Reynolds N.K."/>
            <person name="Benny G.L."/>
            <person name="Smith M.E."/>
            <person name="James T.Y."/>
            <person name="Grigoriev I.V."/>
        </authorList>
    </citation>
    <scope>NUCLEOTIDE SEQUENCE [LARGE SCALE GENOMIC DNA]</scope>
    <source>
        <strain evidence="4">Baker2002</strain>
    </source>
</reference>
<dbReference type="EMBL" id="ML004781">
    <property type="protein sequence ID" value="RKP28607.1"/>
    <property type="molecule type" value="Genomic_DNA"/>
</dbReference>
<feature type="domain" description="Cyclic nucleotide-binding" evidence="2">
    <location>
        <begin position="135"/>
        <end position="199"/>
    </location>
</feature>
<keyword evidence="4" id="KW-1185">Reference proteome</keyword>
<dbReference type="InterPro" id="IPR000595">
    <property type="entry name" value="cNMP-bd_dom"/>
</dbReference>
<protein>
    <recommendedName>
        <fullName evidence="2">Cyclic nucleotide-binding domain-containing protein</fullName>
    </recommendedName>
</protein>
<evidence type="ECO:0000313" key="4">
    <source>
        <dbReference type="Proteomes" id="UP000268321"/>
    </source>
</evidence>
<evidence type="ECO:0000313" key="3">
    <source>
        <dbReference type="EMBL" id="RKP28607.1"/>
    </source>
</evidence>
<feature type="compositionally biased region" description="Basic and acidic residues" evidence="1">
    <location>
        <begin position="175"/>
        <end position="189"/>
    </location>
</feature>
<dbReference type="AlphaFoldDB" id="A0A4P9Z7G1"/>